<gene>
    <name evidence="2" type="ORF">pdam_00023272</name>
</gene>
<protein>
    <submittedName>
        <fullName evidence="2">Uncharacterized protein</fullName>
    </submittedName>
</protein>
<reference evidence="2 3" key="1">
    <citation type="journal article" date="2018" name="Sci. Rep.">
        <title>Comparative analysis of the Pocillopora damicornis genome highlights role of immune system in coral evolution.</title>
        <authorList>
            <person name="Cunning R."/>
            <person name="Bay R.A."/>
            <person name="Gillette P."/>
            <person name="Baker A.C."/>
            <person name="Traylor-Knowles N."/>
        </authorList>
    </citation>
    <scope>NUCLEOTIDE SEQUENCE [LARGE SCALE GENOMIC DNA]</scope>
    <source>
        <strain evidence="2">RSMAS</strain>
        <tissue evidence="2">Whole animal</tissue>
    </source>
</reference>
<dbReference type="AlphaFoldDB" id="A0A3M6TYN5"/>
<feature type="signal peptide" evidence="1">
    <location>
        <begin position="1"/>
        <end position="16"/>
    </location>
</feature>
<evidence type="ECO:0000256" key="1">
    <source>
        <dbReference type="SAM" id="SignalP"/>
    </source>
</evidence>
<evidence type="ECO:0000313" key="3">
    <source>
        <dbReference type="Proteomes" id="UP000275408"/>
    </source>
</evidence>
<keyword evidence="3" id="KW-1185">Reference proteome</keyword>
<accession>A0A3M6TYN5</accession>
<proteinExistence type="predicted"/>
<dbReference type="Proteomes" id="UP000275408">
    <property type="component" value="Unassembled WGS sequence"/>
</dbReference>
<keyword evidence="1" id="KW-0732">Signal</keyword>
<evidence type="ECO:0000313" key="2">
    <source>
        <dbReference type="EMBL" id="RMX46510.1"/>
    </source>
</evidence>
<feature type="chain" id="PRO_5018107845" evidence="1">
    <location>
        <begin position="17"/>
        <end position="77"/>
    </location>
</feature>
<comment type="caution">
    <text evidence="2">The sequence shown here is derived from an EMBL/GenBank/DDBJ whole genome shotgun (WGS) entry which is preliminary data.</text>
</comment>
<dbReference type="EMBL" id="RCHS01002689">
    <property type="protein sequence ID" value="RMX46510.1"/>
    <property type="molecule type" value="Genomic_DNA"/>
</dbReference>
<organism evidence="2 3">
    <name type="scientific">Pocillopora damicornis</name>
    <name type="common">Cauliflower coral</name>
    <name type="synonym">Millepora damicornis</name>
    <dbReference type="NCBI Taxonomy" id="46731"/>
    <lineage>
        <taxon>Eukaryota</taxon>
        <taxon>Metazoa</taxon>
        <taxon>Cnidaria</taxon>
        <taxon>Anthozoa</taxon>
        <taxon>Hexacorallia</taxon>
        <taxon>Scleractinia</taxon>
        <taxon>Astrocoeniina</taxon>
        <taxon>Pocilloporidae</taxon>
        <taxon>Pocillopora</taxon>
    </lineage>
</organism>
<sequence>MKIVLILIGAAWVVCATVEAGKGKACDNGGTHKLPCTAEEDQEMQCLNGGTCFALRIGQSLSLSFWVYWRKMPVSKN</sequence>
<name>A0A3M6TYN5_POCDA</name>
<dbReference type="OrthoDB" id="5950166at2759"/>